<dbReference type="InterPro" id="IPR003594">
    <property type="entry name" value="HATPase_dom"/>
</dbReference>
<evidence type="ECO:0000256" key="5">
    <source>
        <dbReference type="SAM" id="Phobius"/>
    </source>
</evidence>
<evidence type="ECO:0000256" key="1">
    <source>
        <dbReference type="ARBA" id="ARBA00000085"/>
    </source>
</evidence>
<dbReference type="InterPro" id="IPR005467">
    <property type="entry name" value="His_kinase_dom"/>
</dbReference>
<feature type="transmembrane region" description="Helical" evidence="5">
    <location>
        <begin position="67"/>
        <end position="88"/>
    </location>
</feature>
<dbReference type="InterPro" id="IPR004358">
    <property type="entry name" value="Sig_transdc_His_kin-like_C"/>
</dbReference>
<accession>A0A2V2N6U0</accession>
<organism evidence="7 8">
    <name type="scientific">Methanospirillum lacunae</name>
    <dbReference type="NCBI Taxonomy" id="668570"/>
    <lineage>
        <taxon>Archaea</taxon>
        <taxon>Methanobacteriati</taxon>
        <taxon>Methanobacteriota</taxon>
        <taxon>Stenosarchaea group</taxon>
        <taxon>Methanomicrobia</taxon>
        <taxon>Methanomicrobiales</taxon>
        <taxon>Methanospirillaceae</taxon>
        <taxon>Methanospirillum</taxon>
    </lineage>
</organism>
<keyword evidence="5" id="KW-0472">Membrane</keyword>
<dbReference type="SMART" id="SM00387">
    <property type="entry name" value="HATPase_c"/>
    <property type="match status" value="1"/>
</dbReference>
<name>A0A2V2N6U0_9EURY</name>
<dbReference type="EC" id="2.7.13.3" evidence="2"/>
<evidence type="ECO:0000256" key="3">
    <source>
        <dbReference type="ARBA" id="ARBA00022679"/>
    </source>
</evidence>
<keyword evidence="4 7" id="KW-0418">Kinase</keyword>
<dbReference type="AlphaFoldDB" id="A0A2V2N6U0"/>
<evidence type="ECO:0000259" key="6">
    <source>
        <dbReference type="PROSITE" id="PS50109"/>
    </source>
</evidence>
<dbReference type="EMBL" id="QGMY01000008">
    <property type="protein sequence ID" value="PWR71241.1"/>
    <property type="molecule type" value="Genomic_DNA"/>
</dbReference>
<evidence type="ECO:0000256" key="4">
    <source>
        <dbReference type="ARBA" id="ARBA00022777"/>
    </source>
</evidence>
<keyword evidence="5" id="KW-1133">Transmembrane helix</keyword>
<feature type="transmembrane region" description="Helical" evidence="5">
    <location>
        <begin position="18"/>
        <end position="37"/>
    </location>
</feature>
<dbReference type="GO" id="GO:0030295">
    <property type="term" value="F:protein kinase activator activity"/>
    <property type="evidence" value="ECO:0007669"/>
    <property type="project" value="TreeGrafter"/>
</dbReference>
<evidence type="ECO:0000313" key="7">
    <source>
        <dbReference type="EMBL" id="PWR71241.1"/>
    </source>
</evidence>
<dbReference type="GO" id="GO:0000156">
    <property type="term" value="F:phosphorelay response regulator activity"/>
    <property type="evidence" value="ECO:0007669"/>
    <property type="project" value="TreeGrafter"/>
</dbReference>
<gene>
    <name evidence="7" type="ORF">DK846_10250</name>
</gene>
<dbReference type="PRINTS" id="PR00344">
    <property type="entry name" value="BCTRLSENSOR"/>
</dbReference>
<dbReference type="SUPFAM" id="SSF55874">
    <property type="entry name" value="ATPase domain of HSP90 chaperone/DNA topoisomerase II/histidine kinase"/>
    <property type="match status" value="1"/>
</dbReference>
<evidence type="ECO:0000256" key="2">
    <source>
        <dbReference type="ARBA" id="ARBA00012438"/>
    </source>
</evidence>
<sequence length="355" mass="40632">MSACNDEICQIMIIKSKFVSLAIILAIAVFLEFIIHYSLKISIVYTHLFYLIIILAAIWFQRYAVWIALFFGVLHITVSYLVGGYIPVDSVFRAFMLCLVAFIVGSLVRCMTLYRDEEVRQNHELEKTQEAFQTANKKLNILSSITRHDILNQLTALLGYQEIAREMCSNPDLLEILKKEENAAQAIRKQIEFTKNYQDIGVRAPIWHNLKEKFETLKNSYDNDSVTLHSRLSNHDIFADPLFPLICQNLLDNSIRHGEHVKNITFSSEERNNELIFVYEDDGIGISDDMKTMIFKKGYGKNTGMGLFLSQEILAITGLVMKETGESGKGVRFVIHIPEGSYRLSRENQENKSGI</sequence>
<dbReference type="Pfam" id="PF02518">
    <property type="entry name" value="HATPase_c"/>
    <property type="match status" value="1"/>
</dbReference>
<dbReference type="Proteomes" id="UP000245657">
    <property type="component" value="Unassembled WGS sequence"/>
</dbReference>
<proteinExistence type="predicted"/>
<comment type="caution">
    <text evidence="7">The sequence shown here is derived from an EMBL/GenBank/DDBJ whole genome shotgun (WGS) entry which is preliminary data.</text>
</comment>
<evidence type="ECO:0000313" key="8">
    <source>
        <dbReference type="Proteomes" id="UP000245657"/>
    </source>
</evidence>
<dbReference type="PANTHER" id="PTHR42878">
    <property type="entry name" value="TWO-COMPONENT HISTIDINE KINASE"/>
    <property type="match status" value="1"/>
</dbReference>
<feature type="transmembrane region" description="Helical" evidence="5">
    <location>
        <begin position="43"/>
        <end position="60"/>
    </location>
</feature>
<dbReference type="PROSITE" id="PS50109">
    <property type="entry name" value="HIS_KIN"/>
    <property type="match status" value="1"/>
</dbReference>
<keyword evidence="5" id="KW-0812">Transmembrane</keyword>
<comment type="catalytic activity">
    <reaction evidence="1">
        <text>ATP + protein L-histidine = ADP + protein N-phospho-L-histidine.</text>
        <dbReference type="EC" id="2.7.13.3"/>
    </reaction>
</comment>
<dbReference type="Gene3D" id="3.30.565.10">
    <property type="entry name" value="Histidine kinase-like ATPase, C-terminal domain"/>
    <property type="match status" value="1"/>
</dbReference>
<reference evidence="7 8" key="1">
    <citation type="submission" date="2018-05" db="EMBL/GenBank/DDBJ databases">
        <title>Draft genome of Methanospirillum lacunae Ki8-1.</title>
        <authorList>
            <person name="Dueholm M.S."/>
            <person name="Nielsen P.H."/>
            <person name="Bakmann L.F."/>
            <person name="Otzen D.E."/>
        </authorList>
    </citation>
    <scope>NUCLEOTIDE SEQUENCE [LARGE SCALE GENOMIC DNA]</scope>
    <source>
        <strain evidence="7 8">Ki8-1</strain>
    </source>
</reference>
<dbReference type="PANTHER" id="PTHR42878:SF14">
    <property type="entry name" value="OSMOLARITY TWO-COMPONENT SYSTEM PROTEIN SSK1"/>
    <property type="match status" value="1"/>
</dbReference>
<feature type="transmembrane region" description="Helical" evidence="5">
    <location>
        <begin position="94"/>
        <end position="114"/>
    </location>
</feature>
<dbReference type="GO" id="GO:0004673">
    <property type="term" value="F:protein histidine kinase activity"/>
    <property type="evidence" value="ECO:0007669"/>
    <property type="project" value="UniProtKB-EC"/>
</dbReference>
<keyword evidence="3" id="KW-0808">Transferase</keyword>
<feature type="domain" description="Histidine kinase" evidence="6">
    <location>
        <begin position="246"/>
        <end position="341"/>
    </location>
</feature>
<dbReference type="InterPro" id="IPR050351">
    <property type="entry name" value="BphY/WalK/GraS-like"/>
</dbReference>
<dbReference type="InterPro" id="IPR036890">
    <property type="entry name" value="HATPase_C_sf"/>
</dbReference>
<dbReference type="GO" id="GO:0007234">
    <property type="term" value="P:osmosensory signaling via phosphorelay pathway"/>
    <property type="evidence" value="ECO:0007669"/>
    <property type="project" value="TreeGrafter"/>
</dbReference>
<keyword evidence="8" id="KW-1185">Reference proteome</keyword>
<protein>
    <recommendedName>
        <fullName evidence="2">histidine kinase</fullName>
        <ecNumber evidence="2">2.7.13.3</ecNumber>
    </recommendedName>
</protein>